<gene>
    <name evidence="2" type="ORF">BTMF_LOCUS14374</name>
</gene>
<feature type="transmembrane region" description="Helical" evidence="1">
    <location>
        <begin position="48"/>
        <end position="66"/>
    </location>
</feature>
<dbReference type="STRING" id="42155.A0A0R3R8N8"/>
<dbReference type="InterPro" id="IPR004296">
    <property type="entry name" value="DUF236"/>
</dbReference>
<keyword evidence="3" id="KW-1185">Reference proteome</keyword>
<keyword evidence="1" id="KW-0472">Membrane</keyword>
<dbReference type="WBParaSite" id="BTMF_0001639401-mRNA-1">
    <property type="protein sequence ID" value="BTMF_0001639401-mRNA-1"/>
    <property type="gene ID" value="BTMF_0001639401"/>
</dbReference>
<keyword evidence="1" id="KW-1133">Transmembrane helix</keyword>
<keyword evidence="1" id="KW-0812">Transmembrane</keyword>
<name>A0A0R3R8N8_9BILA</name>
<accession>A0A0R3R8N8</accession>
<evidence type="ECO:0000313" key="2">
    <source>
        <dbReference type="EMBL" id="VDO49193.1"/>
    </source>
</evidence>
<dbReference type="Proteomes" id="UP000280834">
    <property type="component" value="Unassembled WGS sequence"/>
</dbReference>
<organism evidence="4">
    <name type="scientific">Brugia timori</name>
    <dbReference type="NCBI Taxonomy" id="42155"/>
    <lineage>
        <taxon>Eukaryota</taxon>
        <taxon>Metazoa</taxon>
        <taxon>Ecdysozoa</taxon>
        <taxon>Nematoda</taxon>
        <taxon>Chromadorea</taxon>
        <taxon>Rhabditida</taxon>
        <taxon>Spirurina</taxon>
        <taxon>Spiruromorpha</taxon>
        <taxon>Filarioidea</taxon>
        <taxon>Onchocercidae</taxon>
        <taxon>Brugia</taxon>
    </lineage>
</organism>
<dbReference type="AlphaFoldDB" id="A0A0R3R8N8"/>
<evidence type="ECO:0000256" key="1">
    <source>
        <dbReference type="SAM" id="Phobius"/>
    </source>
</evidence>
<protein>
    <submittedName>
        <fullName evidence="4">Neur_chan_memb domain-containing protein</fullName>
    </submittedName>
</protein>
<evidence type="ECO:0000313" key="4">
    <source>
        <dbReference type="WBParaSite" id="BTMF_0001639401-mRNA-1"/>
    </source>
</evidence>
<reference evidence="2 3" key="2">
    <citation type="submission" date="2018-11" db="EMBL/GenBank/DDBJ databases">
        <authorList>
            <consortium name="Pathogen Informatics"/>
        </authorList>
    </citation>
    <scope>NUCLEOTIDE SEQUENCE [LARGE SCALE GENOMIC DNA]</scope>
</reference>
<dbReference type="Pfam" id="PF03057">
    <property type="entry name" value="DUF236"/>
    <property type="match status" value="1"/>
</dbReference>
<dbReference type="EMBL" id="UZAG01021119">
    <property type="protein sequence ID" value="VDO49193.1"/>
    <property type="molecule type" value="Genomic_DNA"/>
</dbReference>
<sequence length="149" mass="15711">MRSQDFYKAAALKTILSNYLFSCDQQVQESWKAVKGYRWKKKIVMDEFSFSFLWTVMLMIVMFVNLNSVSGARAKDNREGNAAVVPDGGAIKAPAQGAIAGTFDPNYQTMAGLGNDVFGADKGGAGAGGVGGGASPVAPRVSGPIVPVQ</sequence>
<proteinExistence type="predicted"/>
<reference evidence="4" key="1">
    <citation type="submission" date="2017-02" db="UniProtKB">
        <authorList>
            <consortium name="WormBaseParasite"/>
        </authorList>
    </citation>
    <scope>IDENTIFICATION</scope>
</reference>
<evidence type="ECO:0000313" key="3">
    <source>
        <dbReference type="Proteomes" id="UP000280834"/>
    </source>
</evidence>